<comment type="caution">
    <text evidence="6">The sequence shown here is derived from an EMBL/GenBank/DDBJ whole genome shotgun (WGS) entry which is preliminary data.</text>
</comment>
<comment type="caution">
    <text evidence="4">Lacks conserved residue(s) required for the propagation of feature annotation.</text>
</comment>
<dbReference type="Pfam" id="PF01734">
    <property type="entry name" value="Patatin"/>
    <property type="match status" value="1"/>
</dbReference>
<dbReference type="EMBL" id="JBHUHT010000029">
    <property type="protein sequence ID" value="MFD2097780.1"/>
    <property type="molecule type" value="Genomic_DNA"/>
</dbReference>
<accession>A0ABW4XSF3</accession>
<evidence type="ECO:0000259" key="5">
    <source>
        <dbReference type="PROSITE" id="PS51635"/>
    </source>
</evidence>
<evidence type="ECO:0000256" key="3">
    <source>
        <dbReference type="ARBA" id="ARBA00023098"/>
    </source>
</evidence>
<dbReference type="Proteomes" id="UP001597380">
    <property type="component" value="Unassembled WGS sequence"/>
</dbReference>
<gene>
    <name evidence="6" type="ORF">ACFSJ3_17450</name>
</gene>
<feature type="active site" description="Proton acceptor" evidence="4">
    <location>
        <position position="212"/>
    </location>
</feature>
<sequence length="380" mass="42139">MAKAATQPTCALLLTGGGARAAYQVGVLKAIASLYPRNHAIPFPIICGTSAGAINATAIACYASCFHLGVRKLEWVWKNFRINQVYRTDSVGVFGHLISNIMANFKADYAYKKPVSLLDNSPLRGLLEQVLEYKRIDRNILSGALKALSVTASCYTTGDSISFFQDNQLRHGWQRARRKGVPTIINNQHLLASSAIPGIFPSVRINQAYYGDGSVHQLAPLSPAVHLGADKLFVIGVEKPQTSPIKPNPTHHPSLATVAGHLLDTVFADTLNSDLERLHRVNSTLDKVSFRELDNLDLKRIETLVINPSHDFRRIALEYFEQMPLTTRALLRLFGVHKRSESSLVSYLLFDKGYCQKLIELGYQDGLAQKTQIKSFLQPR</sequence>
<feature type="short sequence motif" description="GXSXG" evidence="4">
    <location>
        <begin position="48"/>
        <end position="52"/>
    </location>
</feature>
<keyword evidence="7" id="KW-1185">Reference proteome</keyword>
<dbReference type="PANTHER" id="PTHR14226:SF57">
    <property type="entry name" value="BLR7027 PROTEIN"/>
    <property type="match status" value="1"/>
</dbReference>
<organism evidence="6 7">
    <name type="scientific">Corallincola platygyrae</name>
    <dbReference type="NCBI Taxonomy" id="1193278"/>
    <lineage>
        <taxon>Bacteria</taxon>
        <taxon>Pseudomonadati</taxon>
        <taxon>Pseudomonadota</taxon>
        <taxon>Gammaproteobacteria</taxon>
        <taxon>Alteromonadales</taxon>
        <taxon>Psychromonadaceae</taxon>
        <taxon>Corallincola</taxon>
    </lineage>
</organism>
<keyword evidence="3 4" id="KW-0443">Lipid metabolism</keyword>
<evidence type="ECO:0000313" key="6">
    <source>
        <dbReference type="EMBL" id="MFD2097780.1"/>
    </source>
</evidence>
<proteinExistence type="predicted"/>
<evidence type="ECO:0000256" key="1">
    <source>
        <dbReference type="ARBA" id="ARBA00022801"/>
    </source>
</evidence>
<dbReference type="RefSeq" id="WP_345342049.1">
    <property type="nucleotide sequence ID" value="NZ_BAABLI010000033.1"/>
</dbReference>
<evidence type="ECO:0000256" key="4">
    <source>
        <dbReference type="PROSITE-ProRule" id="PRU01161"/>
    </source>
</evidence>
<dbReference type="InterPro" id="IPR016035">
    <property type="entry name" value="Acyl_Trfase/lysoPLipase"/>
</dbReference>
<dbReference type="PANTHER" id="PTHR14226">
    <property type="entry name" value="NEUROPATHY TARGET ESTERASE/SWISS CHEESE D.MELANOGASTER"/>
    <property type="match status" value="1"/>
</dbReference>
<feature type="active site" description="Nucleophile" evidence="4">
    <location>
        <position position="50"/>
    </location>
</feature>
<evidence type="ECO:0000313" key="7">
    <source>
        <dbReference type="Proteomes" id="UP001597380"/>
    </source>
</evidence>
<dbReference type="SUPFAM" id="SSF52151">
    <property type="entry name" value="FabD/lysophospholipase-like"/>
    <property type="match status" value="1"/>
</dbReference>
<protein>
    <submittedName>
        <fullName evidence="6">Patatin-like phospholipase family protein</fullName>
    </submittedName>
</protein>
<keyword evidence="2 4" id="KW-0442">Lipid degradation</keyword>
<dbReference type="InterPro" id="IPR050301">
    <property type="entry name" value="NTE"/>
</dbReference>
<keyword evidence="1 4" id="KW-0378">Hydrolase</keyword>
<dbReference type="Gene3D" id="3.40.1090.10">
    <property type="entry name" value="Cytosolic phospholipase A2 catalytic domain"/>
    <property type="match status" value="1"/>
</dbReference>
<evidence type="ECO:0000256" key="2">
    <source>
        <dbReference type="ARBA" id="ARBA00022963"/>
    </source>
</evidence>
<dbReference type="PROSITE" id="PS51635">
    <property type="entry name" value="PNPLA"/>
    <property type="match status" value="1"/>
</dbReference>
<feature type="domain" description="PNPLA" evidence="5">
    <location>
        <begin position="12"/>
        <end position="225"/>
    </location>
</feature>
<dbReference type="InterPro" id="IPR002641">
    <property type="entry name" value="PNPLA_dom"/>
</dbReference>
<name>A0ABW4XSF3_9GAMM</name>
<dbReference type="CDD" id="cd07209">
    <property type="entry name" value="Pat_hypo_Ecoli_Z1214_like"/>
    <property type="match status" value="1"/>
</dbReference>
<reference evidence="7" key="1">
    <citation type="journal article" date="2019" name="Int. J. Syst. Evol. Microbiol.">
        <title>The Global Catalogue of Microorganisms (GCM) 10K type strain sequencing project: providing services to taxonomists for standard genome sequencing and annotation.</title>
        <authorList>
            <consortium name="The Broad Institute Genomics Platform"/>
            <consortium name="The Broad Institute Genome Sequencing Center for Infectious Disease"/>
            <person name="Wu L."/>
            <person name="Ma J."/>
        </authorList>
    </citation>
    <scope>NUCLEOTIDE SEQUENCE [LARGE SCALE GENOMIC DNA]</scope>
    <source>
        <strain evidence="7">CGMCC 1.10992</strain>
    </source>
</reference>